<dbReference type="EMBL" id="CP029346">
    <property type="protein sequence ID" value="AWL08526.1"/>
    <property type="molecule type" value="Genomic_DNA"/>
</dbReference>
<protein>
    <recommendedName>
        <fullName evidence="4">Outer membrane protein beta-barrel domain-containing protein</fullName>
    </recommendedName>
</protein>
<dbReference type="AlphaFoldDB" id="A0A2S2DT35"/>
<dbReference type="KEGG" id="psez:HME7025_00654"/>
<sequence>MRALVKIGAIGMFFCLLNSFHSFSQEYNKLPKHTIGYRYSTLCQGIAFRMKVSPGSQLEAFAGPIENDQNLKTTIMGGRFIHTFLQPVTMPINPYIFIGLGYAVSEIKTPIHSYSSVTQSEIANMLGYSTGIGLEAKVIEKISLLVEASNITLYNAHGPNLGGISINFGLNFRFGGED</sequence>
<dbReference type="OrthoDB" id="654178at2"/>
<dbReference type="Proteomes" id="UP000245468">
    <property type="component" value="Chromosome"/>
</dbReference>
<feature type="chain" id="PRO_5015466455" description="Outer membrane protein beta-barrel domain-containing protein" evidence="1">
    <location>
        <begin position="25"/>
        <end position="178"/>
    </location>
</feature>
<reference evidence="3" key="1">
    <citation type="submission" date="2018-05" db="EMBL/GenBank/DDBJ databases">
        <title>Pseudarcicella sp. HME7025 Genome sequencing and assembly.</title>
        <authorList>
            <person name="Kim H."/>
            <person name="Kang H."/>
            <person name="Joh K."/>
        </authorList>
    </citation>
    <scope>NUCLEOTIDE SEQUENCE [LARGE SCALE GENOMIC DNA]</scope>
    <source>
        <strain evidence="3">HME7025</strain>
    </source>
</reference>
<accession>A0A2S2DT35</accession>
<evidence type="ECO:0000313" key="2">
    <source>
        <dbReference type="EMBL" id="AWL08526.1"/>
    </source>
</evidence>
<dbReference type="InterPro" id="IPR011250">
    <property type="entry name" value="OMP/PagP_B-barrel"/>
</dbReference>
<evidence type="ECO:0008006" key="4">
    <source>
        <dbReference type="Google" id="ProtNLM"/>
    </source>
</evidence>
<organism evidence="2 3">
    <name type="scientific">Aquirufa nivalisilvae</name>
    <dbReference type="NCBI Taxonomy" id="2516557"/>
    <lineage>
        <taxon>Bacteria</taxon>
        <taxon>Pseudomonadati</taxon>
        <taxon>Bacteroidota</taxon>
        <taxon>Cytophagia</taxon>
        <taxon>Cytophagales</taxon>
        <taxon>Flectobacillaceae</taxon>
        <taxon>Aquirufa</taxon>
    </lineage>
</organism>
<proteinExistence type="predicted"/>
<keyword evidence="3" id="KW-1185">Reference proteome</keyword>
<feature type="signal peptide" evidence="1">
    <location>
        <begin position="1"/>
        <end position="24"/>
    </location>
</feature>
<dbReference type="SUPFAM" id="SSF56925">
    <property type="entry name" value="OMPA-like"/>
    <property type="match status" value="1"/>
</dbReference>
<dbReference type="RefSeq" id="WP_109322274.1">
    <property type="nucleotide sequence ID" value="NZ_CP029346.1"/>
</dbReference>
<evidence type="ECO:0000256" key="1">
    <source>
        <dbReference type="SAM" id="SignalP"/>
    </source>
</evidence>
<keyword evidence="1" id="KW-0732">Signal</keyword>
<evidence type="ECO:0000313" key="3">
    <source>
        <dbReference type="Proteomes" id="UP000245468"/>
    </source>
</evidence>
<gene>
    <name evidence="2" type="ORF">HME7025_00654</name>
</gene>
<name>A0A2S2DT35_9BACT</name>